<dbReference type="GO" id="GO:0003677">
    <property type="term" value="F:DNA binding"/>
    <property type="evidence" value="ECO:0007669"/>
    <property type="project" value="UniProtKB-KW"/>
</dbReference>
<dbReference type="FunFam" id="1.10.10.10:FF:000056">
    <property type="entry name" value="IclR family transcriptional regulator"/>
    <property type="match status" value="1"/>
</dbReference>
<dbReference type="PROSITE" id="PS51078">
    <property type="entry name" value="ICLR_ED"/>
    <property type="match status" value="1"/>
</dbReference>
<feature type="domain" description="IclR-ED" evidence="5">
    <location>
        <begin position="119"/>
        <end position="301"/>
    </location>
</feature>
<dbReference type="Pfam" id="PF09339">
    <property type="entry name" value="HTH_IclR"/>
    <property type="match status" value="1"/>
</dbReference>
<keyword evidence="2" id="KW-0238">DNA-binding</keyword>
<evidence type="ECO:0000313" key="6">
    <source>
        <dbReference type="EMBL" id="MPM48352.1"/>
    </source>
</evidence>
<reference evidence="6" key="1">
    <citation type="submission" date="2019-08" db="EMBL/GenBank/DDBJ databases">
        <authorList>
            <person name="Kucharzyk K."/>
            <person name="Murdoch R.W."/>
            <person name="Higgins S."/>
            <person name="Loffler F."/>
        </authorList>
    </citation>
    <scope>NUCLEOTIDE SEQUENCE</scope>
</reference>
<evidence type="ECO:0000259" key="4">
    <source>
        <dbReference type="PROSITE" id="PS51077"/>
    </source>
</evidence>
<sequence>MKKFFIGKTAFVVDNISGRHYNYVNMNDTVSRCVTAVEHIQEVRDLDKTDKDQTTVKSLERALDMLTLLGRSRKPLGVAELAKVLGVNRTTLYASLNTLLSHNFIERDAETGKFTIGRRAYEIGRLYRVRFPFLGVLEQLSRNFVDRWKMEFHVGIYNGDGTVLLLINQFDVFAPTLQITDTLPAHATSLGKVLMAPMSEEEALQAMKLSGMKSYTRNTIIDPAVMLGELVKVRENGYACDRSEYIDNLMCIAAPILNADSQTLAVISVSGPQERVERNFEEVLSEVLAMSKRASREMGLM</sequence>
<evidence type="ECO:0000256" key="1">
    <source>
        <dbReference type="ARBA" id="ARBA00023015"/>
    </source>
</evidence>
<evidence type="ECO:0000259" key="5">
    <source>
        <dbReference type="PROSITE" id="PS51078"/>
    </source>
</evidence>
<dbReference type="SUPFAM" id="SSF55781">
    <property type="entry name" value="GAF domain-like"/>
    <property type="match status" value="1"/>
</dbReference>
<evidence type="ECO:0000256" key="3">
    <source>
        <dbReference type="ARBA" id="ARBA00023163"/>
    </source>
</evidence>
<dbReference type="InterPro" id="IPR036388">
    <property type="entry name" value="WH-like_DNA-bd_sf"/>
</dbReference>
<accession>A0A645A5J6</accession>
<comment type="caution">
    <text evidence="6">The sequence shown here is derived from an EMBL/GenBank/DDBJ whole genome shotgun (WGS) entry which is preliminary data.</text>
</comment>
<dbReference type="SMART" id="SM00346">
    <property type="entry name" value="HTH_ICLR"/>
    <property type="match status" value="1"/>
</dbReference>
<dbReference type="InterPro" id="IPR036390">
    <property type="entry name" value="WH_DNA-bd_sf"/>
</dbReference>
<dbReference type="SUPFAM" id="SSF46785">
    <property type="entry name" value="Winged helix' DNA-binding domain"/>
    <property type="match status" value="1"/>
</dbReference>
<dbReference type="AlphaFoldDB" id="A0A645A5J6"/>
<organism evidence="6">
    <name type="scientific">bioreactor metagenome</name>
    <dbReference type="NCBI Taxonomy" id="1076179"/>
    <lineage>
        <taxon>unclassified sequences</taxon>
        <taxon>metagenomes</taxon>
        <taxon>ecological metagenomes</taxon>
    </lineage>
</organism>
<keyword evidence="1" id="KW-0805">Transcription regulation</keyword>
<gene>
    <name evidence="6" type="primary">iclR_7</name>
    <name evidence="6" type="ORF">SDC9_95076</name>
</gene>
<dbReference type="PROSITE" id="PS51077">
    <property type="entry name" value="HTH_ICLR"/>
    <property type="match status" value="1"/>
</dbReference>
<dbReference type="Gene3D" id="3.30.450.40">
    <property type="match status" value="1"/>
</dbReference>
<dbReference type="InterPro" id="IPR005471">
    <property type="entry name" value="Tscrpt_reg_IclR_N"/>
</dbReference>
<proteinExistence type="predicted"/>
<evidence type="ECO:0000256" key="2">
    <source>
        <dbReference type="ARBA" id="ARBA00023125"/>
    </source>
</evidence>
<name>A0A645A5J6_9ZZZZ</name>
<protein>
    <submittedName>
        <fullName evidence="6">Transcriptional repressor IclR</fullName>
    </submittedName>
</protein>
<keyword evidence="3" id="KW-0804">Transcription</keyword>
<dbReference type="EMBL" id="VSSQ01012061">
    <property type="protein sequence ID" value="MPM48352.1"/>
    <property type="molecule type" value="Genomic_DNA"/>
</dbReference>
<dbReference type="GO" id="GO:0003700">
    <property type="term" value="F:DNA-binding transcription factor activity"/>
    <property type="evidence" value="ECO:0007669"/>
    <property type="project" value="TreeGrafter"/>
</dbReference>
<dbReference type="InterPro" id="IPR050707">
    <property type="entry name" value="HTH_MetabolicPath_Reg"/>
</dbReference>
<dbReference type="PANTHER" id="PTHR30136">
    <property type="entry name" value="HELIX-TURN-HELIX TRANSCRIPTIONAL REGULATOR, ICLR FAMILY"/>
    <property type="match status" value="1"/>
</dbReference>
<feature type="domain" description="HTH iclR-type" evidence="4">
    <location>
        <begin position="56"/>
        <end position="118"/>
    </location>
</feature>
<dbReference type="Gene3D" id="1.10.10.10">
    <property type="entry name" value="Winged helix-like DNA-binding domain superfamily/Winged helix DNA-binding domain"/>
    <property type="match status" value="1"/>
</dbReference>
<dbReference type="PANTHER" id="PTHR30136:SF24">
    <property type="entry name" value="HTH-TYPE TRANSCRIPTIONAL REPRESSOR ALLR"/>
    <property type="match status" value="1"/>
</dbReference>
<dbReference type="InterPro" id="IPR014757">
    <property type="entry name" value="Tscrpt_reg_IclR_C"/>
</dbReference>
<dbReference type="Pfam" id="PF01614">
    <property type="entry name" value="IclR_C"/>
    <property type="match status" value="1"/>
</dbReference>
<dbReference type="InterPro" id="IPR029016">
    <property type="entry name" value="GAF-like_dom_sf"/>
</dbReference>
<dbReference type="GO" id="GO:0045892">
    <property type="term" value="P:negative regulation of DNA-templated transcription"/>
    <property type="evidence" value="ECO:0007669"/>
    <property type="project" value="TreeGrafter"/>
</dbReference>